<keyword evidence="4 6" id="KW-1133">Transmembrane helix</keyword>
<evidence type="ECO:0000256" key="6">
    <source>
        <dbReference type="SAM" id="Phobius"/>
    </source>
</evidence>
<feature type="transmembrane region" description="Helical" evidence="6">
    <location>
        <begin position="476"/>
        <end position="494"/>
    </location>
</feature>
<comment type="subcellular location">
    <subcellularLocation>
        <location evidence="1">Membrane</location>
        <topology evidence="1">Multi-pass membrane protein</topology>
    </subcellularLocation>
</comment>
<evidence type="ECO:0000256" key="2">
    <source>
        <dbReference type="ARBA" id="ARBA00022692"/>
    </source>
</evidence>
<organism evidence="8 9">
    <name type="scientific">Gordonia oryzae</name>
    <dbReference type="NCBI Taxonomy" id="2487349"/>
    <lineage>
        <taxon>Bacteria</taxon>
        <taxon>Bacillati</taxon>
        <taxon>Actinomycetota</taxon>
        <taxon>Actinomycetes</taxon>
        <taxon>Mycobacteriales</taxon>
        <taxon>Gordoniaceae</taxon>
        <taxon>Gordonia</taxon>
    </lineage>
</organism>
<dbReference type="InterPro" id="IPR023494">
    <property type="entry name" value="Cyt_c_bgen_Ccs1/CcsB/ResB"/>
</dbReference>
<dbReference type="AlphaFoldDB" id="A0A3N4GXQ9"/>
<evidence type="ECO:0000313" key="8">
    <source>
        <dbReference type="EMBL" id="RPA65628.1"/>
    </source>
</evidence>
<dbReference type="InterPro" id="IPR007816">
    <property type="entry name" value="ResB-like_domain"/>
</dbReference>
<dbReference type="GO" id="GO:0017004">
    <property type="term" value="P:cytochrome complex assembly"/>
    <property type="evidence" value="ECO:0007669"/>
    <property type="project" value="UniProtKB-KW"/>
</dbReference>
<comment type="caution">
    <text evidence="8">The sequence shown here is derived from an EMBL/GenBank/DDBJ whole genome shotgun (WGS) entry which is preliminary data.</text>
</comment>
<dbReference type="RefSeq" id="WP_123925411.1">
    <property type="nucleotide sequence ID" value="NZ_JBPSDP010000009.1"/>
</dbReference>
<feature type="transmembrane region" description="Helical" evidence="6">
    <location>
        <begin position="197"/>
        <end position="216"/>
    </location>
</feature>
<protein>
    <submittedName>
        <fullName evidence="8">Cytochrome c biogenesis protein ResB</fullName>
    </submittedName>
</protein>
<keyword evidence="3" id="KW-0201">Cytochrome c-type biogenesis</keyword>
<dbReference type="GO" id="GO:0016020">
    <property type="term" value="C:membrane"/>
    <property type="evidence" value="ECO:0007669"/>
    <property type="project" value="UniProtKB-SubCell"/>
</dbReference>
<sequence length="563" mass="61785">MTRADPALADRPARPGPPRRPQWLLRRVLWPLRNLWRSLTSMRTALVLLFLLALAAIPGALLPQRELNEQKTLKYIADHGTLGAWMDKLQLFDVFSSAWFTAIYVLLFVSLVGCLTPRLIEHAKSLRAKPVAAPRNLSRLPRHLTTTVDGDPEEIAERISTNLRGWRRTIVVGNDAATGKVVEVSAEKGYLREFGNLVFHFALLALLVSIALGKLYGYEGTRSLVADGEGLCNTSTAVYDSFRAGAMVDGTDLTHFCFKVDAFSATFLPNGQPDMYNATMSYTKGAATSAEDWHQTSVRVNDPLRVAGDRVYVLGNGFAPTFTVTFPNGEKRTQTALFIPDELQTMLSSGAVRFDTPAGLYPDEDVRRKNQIAIEGLFAPTADYQGTLLSSSSPVPNDPQVAIRIYKGDTGLDTGLPQNAYSLDQSLINQGRLQRQAQVNLAKGASTTLADGTVVSFDGYQRWVSVQVSHDPAQDWVLASAVAMLIGLLVSLLVRRRRIWVRLVPADPDRTGTDDGKRRTVVEIGGLARTDQAGWGEGFDEQAAGLVEPGGRSATRMSRWRTL</sequence>
<name>A0A3N4GXQ9_9ACTN</name>
<evidence type="ECO:0000256" key="4">
    <source>
        <dbReference type="ARBA" id="ARBA00022989"/>
    </source>
</evidence>
<gene>
    <name evidence="8" type="ORF">EF294_02405</name>
</gene>
<evidence type="ECO:0000313" key="9">
    <source>
        <dbReference type="Proteomes" id="UP000267536"/>
    </source>
</evidence>
<evidence type="ECO:0000256" key="5">
    <source>
        <dbReference type="ARBA" id="ARBA00023136"/>
    </source>
</evidence>
<dbReference type="PANTHER" id="PTHR31566:SF0">
    <property type="entry name" value="CYTOCHROME C BIOGENESIS PROTEIN CCS1, CHLOROPLASTIC"/>
    <property type="match status" value="1"/>
</dbReference>
<dbReference type="Proteomes" id="UP000267536">
    <property type="component" value="Unassembled WGS sequence"/>
</dbReference>
<accession>A0A3N4GXQ9</accession>
<keyword evidence="9" id="KW-1185">Reference proteome</keyword>
<feature type="transmembrane region" description="Helical" evidence="6">
    <location>
        <begin position="98"/>
        <end position="120"/>
    </location>
</feature>
<feature type="domain" description="ResB-like" evidence="7">
    <location>
        <begin position="42"/>
        <end position="540"/>
    </location>
</feature>
<dbReference type="EMBL" id="RKMH01000002">
    <property type="protein sequence ID" value="RPA65628.1"/>
    <property type="molecule type" value="Genomic_DNA"/>
</dbReference>
<proteinExistence type="predicted"/>
<keyword evidence="2 6" id="KW-0812">Transmembrane</keyword>
<evidence type="ECO:0000259" key="7">
    <source>
        <dbReference type="Pfam" id="PF05140"/>
    </source>
</evidence>
<keyword evidence="5 6" id="KW-0472">Membrane</keyword>
<dbReference type="OrthoDB" id="3949537at2"/>
<dbReference type="Pfam" id="PF05140">
    <property type="entry name" value="ResB"/>
    <property type="match status" value="1"/>
</dbReference>
<evidence type="ECO:0000256" key="3">
    <source>
        <dbReference type="ARBA" id="ARBA00022748"/>
    </source>
</evidence>
<evidence type="ECO:0000256" key="1">
    <source>
        <dbReference type="ARBA" id="ARBA00004141"/>
    </source>
</evidence>
<dbReference type="PANTHER" id="PTHR31566">
    <property type="entry name" value="CYTOCHROME C BIOGENESIS PROTEIN CCS1, CHLOROPLASTIC"/>
    <property type="match status" value="1"/>
</dbReference>
<reference evidence="8 9" key="1">
    <citation type="submission" date="2018-11" db="EMBL/GenBank/DDBJ databases">
        <title>Draft genome sequence of Gordonia sp. RS15-1S isolated from rice stems.</title>
        <authorList>
            <person name="Muangham S."/>
        </authorList>
    </citation>
    <scope>NUCLEOTIDE SEQUENCE [LARGE SCALE GENOMIC DNA]</scope>
    <source>
        <strain evidence="8 9">RS15-1S</strain>
    </source>
</reference>